<keyword evidence="5 6" id="KW-0472">Membrane</keyword>
<dbReference type="PROSITE" id="PS50887">
    <property type="entry name" value="GGDEF"/>
    <property type="match status" value="1"/>
</dbReference>
<dbReference type="CDD" id="cd01949">
    <property type="entry name" value="GGDEF"/>
    <property type="match status" value="1"/>
</dbReference>
<dbReference type="RefSeq" id="WP_015852938.1">
    <property type="nucleotide sequence ID" value="NC_012881.1"/>
</dbReference>
<name>C6C1E7_MARSD</name>
<feature type="domain" description="PAS" evidence="7">
    <location>
        <begin position="474"/>
        <end position="515"/>
    </location>
</feature>
<dbReference type="NCBIfam" id="TIGR00254">
    <property type="entry name" value="GGDEF"/>
    <property type="match status" value="1"/>
</dbReference>
<organism evidence="10 11">
    <name type="scientific">Maridesulfovibrio salexigens (strain ATCC 14822 / DSM 2638 / NCIMB 8403 / VKM B-1763)</name>
    <name type="common">Desulfovibrio salexigens</name>
    <dbReference type="NCBI Taxonomy" id="526222"/>
    <lineage>
        <taxon>Bacteria</taxon>
        <taxon>Pseudomonadati</taxon>
        <taxon>Thermodesulfobacteriota</taxon>
        <taxon>Desulfovibrionia</taxon>
        <taxon>Desulfovibrionales</taxon>
        <taxon>Desulfovibrionaceae</taxon>
        <taxon>Maridesulfovibrio</taxon>
    </lineage>
</organism>
<sequence length="763" mass="86517">MILAPKKSNFFKKWIPLRLIIPLIMILTVASYICIKLDTMSIQDQERIFNEQQALQAKLVATAIEDHLVNIIESSSTLAKYSLVDFVAGNRSAESIKKLFKIKQTDQTSLTLVSFTPIKGGELTSEINSPKLIQAHRIAQEWTEKYFSAVSGMRSGFITPKPVTTENIYVAGVLMPVWNDNNFSGILTIVIDLDKLTDKYIGPLQIGKFGSGYIIDGSGTVLFDQETEIVGQNVFTLHKGYQDLIKIDSRMLHEPYGTGEYSFTVKRNKHVERKLVAWHSVRFGEMKLVVALSAPETDATSSLASIQAVRAAMFVFLSLLFFAVVFFFYYHRSQQLLLRQNKELKSKDNVFGAIAKNAPGIIYKCEISQPFEMHYISSKIRKVTGFDPDNFLKGGKSMYYDLVHPEDRAGLKNVISNSLSNNKSFEHEYRIIRSDGNHRWVYEKGTILLEENSMVGFIIDVTDRKKEEKALKQAEENYSALVTTAPLGIFQTTPQGKFISANNQMAAYYGYNSSESFLAEITDIARDCYEQPEERDRLMTILDKFGRTSNFEARQKRRDGSTFWASETIMAIEDEDGNIIRMDGFLMDISERKEHEETMRRLAMFDNLTGLPNRVLFDDRLKQALSHANRNRMKVAILYADLDNFKQVNDELGHMAGDTVLKEVAGRFSDCLRTSDTLSRIGGDEFIFILQDVGTSTEIEVVAQRIIDSMRAPFYVGEKVYRIGASIGISVFPDNGEEKEKLIRIADEAMYKAKNKGKNGYSF</sequence>
<evidence type="ECO:0000313" key="11">
    <source>
        <dbReference type="Proteomes" id="UP000002601"/>
    </source>
</evidence>
<feature type="domain" description="PAS" evidence="7">
    <location>
        <begin position="375"/>
        <end position="422"/>
    </location>
</feature>
<feature type="transmembrane region" description="Helical" evidence="6">
    <location>
        <begin position="15"/>
        <end position="35"/>
    </location>
</feature>
<dbReference type="EMBL" id="CP001649">
    <property type="protein sequence ID" value="ACS81122.1"/>
    <property type="molecule type" value="Genomic_DNA"/>
</dbReference>
<dbReference type="PROSITE" id="PS50112">
    <property type="entry name" value="PAS"/>
    <property type="match status" value="2"/>
</dbReference>
<dbReference type="PROSITE" id="PS50113">
    <property type="entry name" value="PAC"/>
    <property type="match status" value="2"/>
</dbReference>
<comment type="subcellular location">
    <subcellularLocation>
        <location evidence="1">Cell membrane</location>
        <topology evidence="1">Multi-pass membrane protein</topology>
    </subcellularLocation>
</comment>
<keyword evidence="2" id="KW-1003">Cell membrane</keyword>
<dbReference type="eggNOG" id="COG5001">
    <property type="taxonomic scope" value="Bacteria"/>
</dbReference>
<evidence type="ECO:0000259" key="7">
    <source>
        <dbReference type="PROSITE" id="PS50112"/>
    </source>
</evidence>
<dbReference type="GO" id="GO:0005886">
    <property type="term" value="C:plasma membrane"/>
    <property type="evidence" value="ECO:0007669"/>
    <property type="project" value="UniProtKB-SubCell"/>
</dbReference>
<dbReference type="InterPro" id="IPR052155">
    <property type="entry name" value="Biofilm_reg_signaling"/>
</dbReference>
<dbReference type="CDD" id="cd18774">
    <property type="entry name" value="PDC2_HK_sensor"/>
    <property type="match status" value="1"/>
</dbReference>
<dbReference type="Pfam" id="PF02743">
    <property type="entry name" value="dCache_1"/>
    <property type="match status" value="1"/>
</dbReference>
<evidence type="ECO:0000256" key="1">
    <source>
        <dbReference type="ARBA" id="ARBA00004651"/>
    </source>
</evidence>
<dbReference type="PANTHER" id="PTHR44757">
    <property type="entry name" value="DIGUANYLATE CYCLASE DGCP"/>
    <property type="match status" value="1"/>
</dbReference>
<dbReference type="Gene3D" id="3.30.70.270">
    <property type="match status" value="1"/>
</dbReference>
<protein>
    <submittedName>
        <fullName evidence="10">Diguanylate cyclase with PAS/PAC sensor</fullName>
    </submittedName>
</protein>
<evidence type="ECO:0000256" key="6">
    <source>
        <dbReference type="SAM" id="Phobius"/>
    </source>
</evidence>
<evidence type="ECO:0000259" key="8">
    <source>
        <dbReference type="PROSITE" id="PS50113"/>
    </source>
</evidence>
<evidence type="ECO:0000313" key="10">
    <source>
        <dbReference type="EMBL" id="ACS81122.1"/>
    </source>
</evidence>
<evidence type="ECO:0000256" key="4">
    <source>
        <dbReference type="ARBA" id="ARBA00022989"/>
    </source>
</evidence>
<dbReference type="Pfam" id="PF13426">
    <property type="entry name" value="PAS_9"/>
    <property type="match status" value="1"/>
</dbReference>
<dbReference type="NCBIfam" id="TIGR00229">
    <property type="entry name" value="sensory_box"/>
    <property type="match status" value="2"/>
</dbReference>
<gene>
    <name evidence="10" type="ordered locus">Desal_3070</name>
</gene>
<feature type="domain" description="GGDEF" evidence="9">
    <location>
        <begin position="633"/>
        <end position="763"/>
    </location>
</feature>
<dbReference type="HOGENOM" id="CLU_020915_0_0_7"/>
<dbReference type="InterPro" id="IPR000700">
    <property type="entry name" value="PAS-assoc_C"/>
</dbReference>
<dbReference type="Pfam" id="PF00990">
    <property type="entry name" value="GGDEF"/>
    <property type="match status" value="1"/>
</dbReference>
<keyword evidence="3 6" id="KW-0812">Transmembrane</keyword>
<dbReference type="STRING" id="526222.Desal_3070"/>
<dbReference type="PANTHER" id="PTHR44757:SF2">
    <property type="entry name" value="BIOFILM ARCHITECTURE MAINTENANCE PROTEIN MBAA"/>
    <property type="match status" value="1"/>
</dbReference>
<keyword evidence="11" id="KW-1185">Reference proteome</keyword>
<reference evidence="10 11" key="1">
    <citation type="submission" date="2009-06" db="EMBL/GenBank/DDBJ databases">
        <title>Complete sequence of Desulfovibrio salexigens DSM 2638.</title>
        <authorList>
            <consortium name="US DOE Joint Genome Institute"/>
            <person name="Lucas S."/>
            <person name="Copeland A."/>
            <person name="Lapidus A."/>
            <person name="Glavina del Rio T."/>
            <person name="Tice H."/>
            <person name="Bruce D."/>
            <person name="Goodwin L."/>
            <person name="Pitluck S."/>
            <person name="Munk A.C."/>
            <person name="Brettin T."/>
            <person name="Detter J.C."/>
            <person name="Han C."/>
            <person name="Tapia R."/>
            <person name="Larimer F."/>
            <person name="Land M."/>
            <person name="Hauser L."/>
            <person name="Kyrpides N."/>
            <person name="Anderson I."/>
            <person name="Wall J.D."/>
            <person name="Arkin A.P."/>
            <person name="Dehal P."/>
            <person name="Chivian D."/>
            <person name="Giles B."/>
            <person name="Hazen T.C."/>
        </authorList>
    </citation>
    <scope>NUCLEOTIDE SEQUENCE [LARGE SCALE GENOMIC DNA]</scope>
    <source>
        <strain evidence="11">ATCC 14822 / DSM 2638 / NCIMB 8403 / VKM B-1763</strain>
    </source>
</reference>
<dbReference type="KEGG" id="dsa:Desal_3070"/>
<feature type="domain" description="PAC" evidence="8">
    <location>
        <begin position="549"/>
        <end position="601"/>
    </location>
</feature>
<evidence type="ECO:0000256" key="2">
    <source>
        <dbReference type="ARBA" id="ARBA00022475"/>
    </source>
</evidence>
<dbReference type="InterPro" id="IPR013655">
    <property type="entry name" value="PAS_fold_3"/>
</dbReference>
<feature type="domain" description="PAC" evidence="8">
    <location>
        <begin position="425"/>
        <end position="473"/>
    </location>
</feature>
<dbReference type="InterPro" id="IPR000160">
    <property type="entry name" value="GGDEF_dom"/>
</dbReference>
<dbReference type="InterPro" id="IPR029787">
    <property type="entry name" value="Nucleotide_cyclase"/>
</dbReference>
<dbReference type="InterPro" id="IPR035965">
    <property type="entry name" value="PAS-like_dom_sf"/>
</dbReference>
<accession>C6C1E7</accession>
<dbReference type="AlphaFoldDB" id="C6C1E7"/>
<dbReference type="FunFam" id="3.30.70.270:FF:000001">
    <property type="entry name" value="Diguanylate cyclase domain protein"/>
    <property type="match status" value="1"/>
</dbReference>
<dbReference type="CDD" id="cd00130">
    <property type="entry name" value="PAS"/>
    <property type="match status" value="2"/>
</dbReference>
<dbReference type="SMART" id="SM00091">
    <property type="entry name" value="PAS"/>
    <property type="match status" value="2"/>
</dbReference>
<feature type="transmembrane region" description="Helical" evidence="6">
    <location>
        <begin position="311"/>
        <end position="330"/>
    </location>
</feature>
<dbReference type="Pfam" id="PF08447">
    <property type="entry name" value="PAS_3"/>
    <property type="match status" value="1"/>
</dbReference>
<dbReference type="GO" id="GO:0003824">
    <property type="term" value="F:catalytic activity"/>
    <property type="evidence" value="ECO:0007669"/>
    <property type="project" value="UniProtKB-ARBA"/>
</dbReference>
<dbReference type="Gene3D" id="3.30.450.20">
    <property type="entry name" value="PAS domain"/>
    <property type="match status" value="3"/>
</dbReference>
<dbReference type="InterPro" id="IPR001610">
    <property type="entry name" value="PAC"/>
</dbReference>
<proteinExistence type="predicted"/>
<dbReference type="SUPFAM" id="SSF55073">
    <property type="entry name" value="Nucleotide cyclase"/>
    <property type="match status" value="1"/>
</dbReference>
<dbReference type="SMART" id="SM00267">
    <property type="entry name" value="GGDEF"/>
    <property type="match status" value="1"/>
</dbReference>
<keyword evidence="4 6" id="KW-1133">Transmembrane helix</keyword>
<dbReference type="SUPFAM" id="SSF55785">
    <property type="entry name" value="PYP-like sensor domain (PAS domain)"/>
    <property type="match status" value="2"/>
</dbReference>
<dbReference type="InterPro" id="IPR000014">
    <property type="entry name" value="PAS"/>
</dbReference>
<evidence type="ECO:0000259" key="9">
    <source>
        <dbReference type="PROSITE" id="PS50887"/>
    </source>
</evidence>
<dbReference type="Proteomes" id="UP000002601">
    <property type="component" value="Chromosome"/>
</dbReference>
<evidence type="ECO:0000256" key="5">
    <source>
        <dbReference type="ARBA" id="ARBA00023136"/>
    </source>
</evidence>
<evidence type="ECO:0000256" key="3">
    <source>
        <dbReference type="ARBA" id="ARBA00022692"/>
    </source>
</evidence>
<dbReference type="InterPro" id="IPR043128">
    <property type="entry name" value="Rev_trsase/Diguanyl_cyclase"/>
</dbReference>
<dbReference type="InterPro" id="IPR033479">
    <property type="entry name" value="dCache_1"/>
</dbReference>
<dbReference type="SMART" id="SM00086">
    <property type="entry name" value="PAC"/>
    <property type="match status" value="2"/>
</dbReference>